<dbReference type="Gene3D" id="1.20.1260.10">
    <property type="match status" value="2"/>
</dbReference>
<dbReference type="InterPro" id="IPR012347">
    <property type="entry name" value="Ferritin-like"/>
</dbReference>
<dbReference type="PROSITE" id="PS50905">
    <property type="entry name" value="FERRITIN_LIKE"/>
    <property type="match status" value="1"/>
</dbReference>
<keyword evidence="2" id="KW-0732">Signal</keyword>
<evidence type="ECO:0000259" key="3">
    <source>
        <dbReference type="PROSITE" id="PS50905"/>
    </source>
</evidence>
<evidence type="ECO:0000256" key="1">
    <source>
        <dbReference type="SAM" id="MobiDB-lite"/>
    </source>
</evidence>
<proteinExistence type="predicted"/>
<dbReference type="Pfam" id="PF02915">
    <property type="entry name" value="Rubrerythrin"/>
    <property type="match status" value="2"/>
</dbReference>
<evidence type="ECO:0000256" key="2">
    <source>
        <dbReference type="SAM" id="SignalP"/>
    </source>
</evidence>
<reference evidence="4 5" key="1">
    <citation type="submission" date="2016-06" db="EMBL/GenBank/DDBJ databases">
        <authorList>
            <person name="Kjaerup R.B."/>
            <person name="Dalgaard T.S."/>
            <person name="Juul-Madsen H.R."/>
        </authorList>
    </citation>
    <scope>NUCLEOTIDE SEQUENCE [LARGE SCALE GENOMIC DNA]</scope>
    <source>
        <strain evidence="4 5">DSM 45577</strain>
    </source>
</reference>
<dbReference type="InterPro" id="IPR003251">
    <property type="entry name" value="Rr_diiron-bd_dom"/>
</dbReference>
<dbReference type="SUPFAM" id="SSF47240">
    <property type="entry name" value="Ferritin-like"/>
    <property type="match status" value="2"/>
</dbReference>
<organism evidence="4 5">
    <name type="scientific">Micromonospora yangpuensis</name>
    <dbReference type="NCBI Taxonomy" id="683228"/>
    <lineage>
        <taxon>Bacteria</taxon>
        <taxon>Bacillati</taxon>
        <taxon>Actinomycetota</taxon>
        <taxon>Actinomycetes</taxon>
        <taxon>Micromonosporales</taxon>
        <taxon>Micromonosporaceae</taxon>
        <taxon>Micromonospora</taxon>
    </lineage>
</organism>
<dbReference type="EMBL" id="FMIA01000002">
    <property type="protein sequence ID" value="SCL63246.1"/>
    <property type="molecule type" value="Genomic_DNA"/>
</dbReference>
<dbReference type="GO" id="GO:0016491">
    <property type="term" value="F:oxidoreductase activity"/>
    <property type="evidence" value="ECO:0007669"/>
    <property type="project" value="InterPro"/>
</dbReference>
<dbReference type="GO" id="GO:0046872">
    <property type="term" value="F:metal ion binding"/>
    <property type="evidence" value="ECO:0007669"/>
    <property type="project" value="InterPro"/>
</dbReference>
<evidence type="ECO:0000313" key="4">
    <source>
        <dbReference type="EMBL" id="SCL63246.1"/>
    </source>
</evidence>
<dbReference type="InterPro" id="IPR009040">
    <property type="entry name" value="Ferritin-like_diiron"/>
</dbReference>
<dbReference type="CDD" id="cd01041">
    <property type="entry name" value="Rubrerythrin"/>
    <property type="match status" value="1"/>
</dbReference>
<dbReference type="InterPro" id="IPR009078">
    <property type="entry name" value="Ferritin-like_SF"/>
</dbReference>
<dbReference type="PANTHER" id="PTHR33746:SF4">
    <property type="entry name" value="RUBRERYTHRIN"/>
    <property type="match status" value="1"/>
</dbReference>
<dbReference type="InterPro" id="IPR052753">
    <property type="entry name" value="Rbr2/Nigerythrin"/>
</dbReference>
<keyword evidence="5" id="KW-1185">Reference proteome</keyword>
<name>A0A1C6VAA5_9ACTN</name>
<dbReference type="STRING" id="683228.GA0070617_5143"/>
<gene>
    <name evidence="4" type="ORF">GA0070617_5143</name>
</gene>
<sequence length="329" mass="34973">MRMVKGVCAMAAGLTVLAGPQVAYAADVSPDTRANTLTAMHGEAFAHASYLAYAQEAERTGEPEVAALFRATAATELDDHFTAEAELIGFVGSDVENLEESIAGEEFEATVSYPDFAAQARRDGCAPAVALFTELAGDEAAHAGRFRTALEAITDPGSGAEIPTGEVVEPVPIRAVQPQCSGQTRENLYETLRGEAFAYARYTLYARAAGVPRLAELWTNTANQELGEHFAETANLYGLVRTNTDNLRHSIDGEVYEATVMYPSFARHAAAAGDAEAAALFREISFDEADHASAFLRALVGLVVPGGGEDQVRPVARPAGDRAQSTRSR</sequence>
<feature type="domain" description="Ferritin-like diiron" evidence="3">
    <location>
        <begin position="26"/>
        <end position="157"/>
    </location>
</feature>
<feature type="chain" id="PRO_5008748522" evidence="2">
    <location>
        <begin position="26"/>
        <end position="329"/>
    </location>
</feature>
<accession>A0A1C6VAA5</accession>
<dbReference type="PANTHER" id="PTHR33746">
    <property type="entry name" value="RUBRERYTHRIN"/>
    <property type="match status" value="1"/>
</dbReference>
<feature type="signal peptide" evidence="2">
    <location>
        <begin position="1"/>
        <end position="25"/>
    </location>
</feature>
<dbReference type="AlphaFoldDB" id="A0A1C6VAA5"/>
<evidence type="ECO:0000313" key="5">
    <source>
        <dbReference type="Proteomes" id="UP000198937"/>
    </source>
</evidence>
<dbReference type="Proteomes" id="UP000198937">
    <property type="component" value="Unassembled WGS sequence"/>
</dbReference>
<feature type="region of interest" description="Disordered" evidence="1">
    <location>
        <begin position="310"/>
        <end position="329"/>
    </location>
</feature>
<protein>
    <submittedName>
        <fullName evidence="4">Rubrerythrin</fullName>
    </submittedName>
</protein>